<dbReference type="InterPro" id="IPR043128">
    <property type="entry name" value="Rev_trsase/Diguanyl_cyclase"/>
</dbReference>
<dbReference type="Gene3D" id="3.30.1490.100">
    <property type="entry name" value="DNA polymerase, Y-family, little finger domain"/>
    <property type="match status" value="1"/>
</dbReference>
<name>A0ABW1X0C2_9ACTN</name>
<comment type="function">
    <text evidence="14 16">Poorly processive, error-prone DNA polymerase involved in untargeted mutagenesis. Copies undamaged DNA at stalled replication forks, which arise in vivo from mismatched or misaligned primer ends. These misaligned primers can be extended by PolIV. Exhibits no 3'-5' exonuclease (proofreading) activity. May be involved in translesional synthesis, in conjunction with the beta clamp from PolIII.</text>
</comment>
<accession>A0ABW1X0C2</accession>
<dbReference type="RefSeq" id="WP_343885319.1">
    <property type="nucleotide sequence ID" value="NZ_BAAAKI010000004.1"/>
</dbReference>
<dbReference type="NCBIfam" id="NF002677">
    <property type="entry name" value="PRK02406.1"/>
    <property type="match status" value="1"/>
</dbReference>
<dbReference type="InterPro" id="IPR001126">
    <property type="entry name" value="UmuC"/>
</dbReference>
<evidence type="ECO:0000313" key="18">
    <source>
        <dbReference type="EMBL" id="MFC6396063.1"/>
    </source>
</evidence>
<keyword evidence="4 16" id="KW-0963">Cytoplasm</keyword>
<evidence type="ECO:0000256" key="12">
    <source>
        <dbReference type="ARBA" id="ARBA00023125"/>
    </source>
</evidence>
<dbReference type="EMBL" id="JBHSUA010000009">
    <property type="protein sequence ID" value="MFC6396063.1"/>
    <property type="molecule type" value="Genomic_DNA"/>
</dbReference>
<evidence type="ECO:0000256" key="15">
    <source>
        <dbReference type="ARBA" id="ARBA00049244"/>
    </source>
</evidence>
<organism evidence="18 19">
    <name type="scientific">Luteococcus sanguinis</name>
    <dbReference type="NCBI Taxonomy" id="174038"/>
    <lineage>
        <taxon>Bacteria</taxon>
        <taxon>Bacillati</taxon>
        <taxon>Actinomycetota</taxon>
        <taxon>Actinomycetes</taxon>
        <taxon>Propionibacteriales</taxon>
        <taxon>Propionibacteriaceae</taxon>
        <taxon>Luteococcus</taxon>
    </lineage>
</organism>
<evidence type="ECO:0000256" key="5">
    <source>
        <dbReference type="ARBA" id="ARBA00022679"/>
    </source>
</evidence>
<keyword evidence="6 16" id="KW-0548">Nucleotidyltransferase</keyword>
<dbReference type="NCBIfam" id="NF002882">
    <property type="entry name" value="PRK03348.1"/>
    <property type="match status" value="1"/>
</dbReference>
<dbReference type="Pfam" id="PF21999">
    <property type="entry name" value="IMS_HHH_1"/>
    <property type="match status" value="1"/>
</dbReference>
<dbReference type="PANTHER" id="PTHR11076">
    <property type="entry name" value="DNA REPAIR POLYMERASE UMUC / TRANSFERASE FAMILY MEMBER"/>
    <property type="match status" value="1"/>
</dbReference>
<evidence type="ECO:0000256" key="11">
    <source>
        <dbReference type="ARBA" id="ARBA00022932"/>
    </source>
</evidence>
<evidence type="ECO:0000259" key="17">
    <source>
        <dbReference type="PROSITE" id="PS50173"/>
    </source>
</evidence>
<feature type="active site" evidence="16">
    <location>
        <position position="106"/>
    </location>
</feature>
<keyword evidence="3 16" id="KW-0515">Mutator protein</keyword>
<keyword evidence="19" id="KW-1185">Reference proteome</keyword>
<dbReference type="Gene3D" id="3.30.70.270">
    <property type="match status" value="1"/>
</dbReference>
<evidence type="ECO:0000256" key="2">
    <source>
        <dbReference type="ARBA" id="ARBA00010945"/>
    </source>
</evidence>
<evidence type="ECO:0000313" key="19">
    <source>
        <dbReference type="Proteomes" id="UP001596266"/>
    </source>
</evidence>
<feature type="binding site" evidence="16">
    <location>
        <position position="105"/>
    </location>
    <ligand>
        <name>Mg(2+)</name>
        <dbReference type="ChEBI" id="CHEBI:18420"/>
    </ligand>
</feature>
<keyword evidence="5 16" id="KW-0808">Transferase</keyword>
<evidence type="ECO:0000256" key="13">
    <source>
        <dbReference type="ARBA" id="ARBA00023204"/>
    </source>
</evidence>
<comment type="caution">
    <text evidence="18">The sequence shown here is derived from an EMBL/GenBank/DDBJ whole genome shotgun (WGS) entry which is preliminary data.</text>
</comment>
<evidence type="ECO:0000256" key="16">
    <source>
        <dbReference type="HAMAP-Rule" id="MF_01113"/>
    </source>
</evidence>
<dbReference type="InterPro" id="IPR022880">
    <property type="entry name" value="DNApol_IV"/>
</dbReference>
<comment type="subunit">
    <text evidence="16">Monomer.</text>
</comment>
<dbReference type="EC" id="2.7.7.7" evidence="16"/>
<proteinExistence type="inferred from homology"/>
<keyword evidence="11 16" id="KW-0239">DNA-directed DNA polymerase</keyword>
<dbReference type="Gene3D" id="1.10.150.20">
    <property type="entry name" value="5' to 3' exonuclease, C-terminal subdomain"/>
    <property type="match status" value="1"/>
</dbReference>
<keyword evidence="10 16" id="KW-0460">Magnesium</keyword>
<protein>
    <recommendedName>
        <fullName evidence="16">DNA polymerase IV</fullName>
        <shortName evidence="16">Pol IV</shortName>
        <ecNumber evidence="16">2.7.7.7</ecNumber>
    </recommendedName>
</protein>
<dbReference type="Proteomes" id="UP001596266">
    <property type="component" value="Unassembled WGS sequence"/>
</dbReference>
<sequence>MRPTASILHLDLDAFFAAVEQRDKPSLRGKAVIVGGTGGRGVVSTASYEARVHGVGSAMAMSEARRRAPHAAVLGPRFDAYQQSSKVVMATLAELSPLVQPLSIDEAFVDLAAGGHRCDDVDALSALAEQLRATITERTAGLTASVGIGSSKFIAKVASEMAKPNGVTVIAPGSEVATIAPLPARAIPGVGPATMARLDRLGIRTVADLQNASVTELTREIGSVWGQALHDFAFARDDRLVSVDREVKSISVEDTFETDLTGRDLLVTHAERDAAIVAGRLRRSGQFARTVTLKVRFADFTTWTRSRTLRGATDATETVARMARELLDQVDVKAGIRLLGVGVANFTDAAQEELFVLEGDEAHVLDTTTHEQAPPERRWRSTEWSPGAEVEHPDFGRGWVWGSGLGRVTVRFETRLTGPGPVRSFSSDDPLLARPEALVALPWELP</sequence>
<dbReference type="InterPro" id="IPR050116">
    <property type="entry name" value="DNA_polymerase-Y"/>
</dbReference>
<evidence type="ECO:0000256" key="7">
    <source>
        <dbReference type="ARBA" id="ARBA00022705"/>
    </source>
</evidence>
<keyword evidence="9 16" id="KW-0227">DNA damage</keyword>
<evidence type="ECO:0000256" key="3">
    <source>
        <dbReference type="ARBA" id="ARBA00022457"/>
    </source>
</evidence>
<evidence type="ECO:0000256" key="8">
    <source>
        <dbReference type="ARBA" id="ARBA00022723"/>
    </source>
</evidence>
<keyword evidence="8 16" id="KW-0479">Metal-binding</keyword>
<comment type="catalytic activity">
    <reaction evidence="15 16">
        <text>DNA(n) + a 2'-deoxyribonucleoside 5'-triphosphate = DNA(n+1) + diphosphate</text>
        <dbReference type="Rhea" id="RHEA:22508"/>
        <dbReference type="Rhea" id="RHEA-COMP:17339"/>
        <dbReference type="Rhea" id="RHEA-COMP:17340"/>
        <dbReference type="ChEBI" id="CHEBI:33019"/>
        <dbReference type="ChEBI" id="CHEBI:61560"/>
        <dbReference type="ChEBI" id="CHEBI:173112"/>
        <dbReference type="EC" id="2.7.7.7"/>
    </reaction>
</comment>
<evidence type="ECO:0000256" key="9">
    <source>
        <dbReference type="ARBA" id="ARBA00022763"/>
    </source>
</evidence>
<evidence type="ECO:0000256" key="6">
    <source>
        <dbReference type="ARBA" id="ARBA00022695"/>
    </source>
</evidence>
<dbReference type="InterPro" id="IPR017961">
    <property type="entry name" value="DNA_pol_Y-fam_little_finger"/>
</dbReference>
<gene>
    <name evidence="16" type="primary">dinB</name>
    <name evidence="18" type="ORF">ACFP57_03550</name>
</gene>
<dbReference type="PROSITE" id="PS50173">
    <property type="entry name" value="UMUC"/>
    <property type="match status" value="1"/>
</dbReference>
<dbReference type="Gene3D" id="3.40.1170.60">
    <property type="match status" value="1"/>
</dbReference>
<evidence type="ECO:0000256" key="14">
    <source>
        <dbReference type="ARBA" id="ARBA00025589"/>
    </source>
</evidence>
<keyword evidence="7 16" id="KW-0235">DNA replication</keyword>
<evidence type="ECO:0000256" key="10">
    <source>
        <dbReference type="ARBA" id="ARBA00022842"/>
    </source>
</evidence>
<comment type="subcellular location">
    <subcellularLocation>
        <location evidence="1 16">Cytoplasm</location>
    </subcellularLocation>
</comment>
<feature type="site" description="Substrate discrimination" evidence="16">
    <location>
        <position position="16"/>
    </location>
</feature>
<dbReference type="InterPro" id="IPR053848">
    <property type="entry name" value="IMS_HHH_1"/>
</dbReference>
<dbReference type="SUPFAM" id="SSF100879">
    <property type="entry name" value="Lesion bypass DNA polymerase (Y-family), little finger domain"/>
    <property type="match status" value="1"/>
</dbReference>
<dbReference type="InterPro" id="IPR043502">
    <property type="entry name" value="DNA/RNA_pol_sf"/>
</dbReference>
<feature type="binding site" evidence="16">
    <location>
        <position position="11"/>
    </location>
    <ligand>
        <name>Mg(2+)</name>
        <dbReference type="ChEBI" id="CHEBI:18420"/>
    </ligand>
</feature>
<dbReference type="Pfam" id="PF00817">
    <property type="entry name" value="IMS"/>
    <property type="match status" value="1"/>
</dbReference>
<comment type="cofactor">
    <cofactor evidence="16">
        <name>Mg(2+)</name>
        <dbReference type="ChEBI" id="CHEBI:18420"/>
    </cofactor>
    <text evidence="16">Binds 2 magnesium ions per subunit.</text>
</comment>
<dbReference type="CDD" id="cd03586">
    <property type="entry name" value="PolY_Pol_IV_kappa"/>
    <property type="match status" value="1"/>
</dbReference>
<dbReference type="GO" id="GO:0003887">
    <property type="term" value="F:DNA-directed DNA polymerase activity"/>
    <property type="evidence" value="ECO:0007669"/>
    <property type="project" value="UniProtKB-EC"/>
</dbReference>
<dbReference type="SUPFAM" id="SSF56672">
    <property type="entry name" value="DNA/RNA polymerases"/>
    <property type="match status" value="1"/>
</dbReference>
<keyword evidence="13 16" id="KW-0234">DNA repair</keyword>
<dbReference type="InterPro" id="IPR036775">
    <property type="entry name" value="DNA_pol_Y-fam_lit_finger_sf"/>
</dbReference>
<evidence type="ECO:0000256" key="4">
    <source>
        <dbReference type="ARBA" id="ARBA00022490"/>
    </source>
</evidence>
<evidence type="ECO:0000256" key="1">
    <source>
        <dbReference type="ARBA" id="ARBA00004496"/>
    </source>
</evidence>
<dbReference type="Pfam" id="PF11799">
    <property type="entry name" value="IMS_C"/>
    <property type="match status" value="1"/>
</dbReference>
<comment type="similarity">
    <text evidence="2 16">Belongs to the DNA polymerase type-Y family.</text>
</comment>
<reference evidence="19" key="1">
    <citation type="journal article" date="2019" name="Int. J. Syst. Evol. Microbiol.">
        <title>The Global Catalogue of Microorganisms (GCM) 10K type strain sequencing project: providing services to taxonomists for standard genome sequencing and annotation.</title>
        <authorList>
            <consortium name="The Broad Institute Genomics Platform"/>
            <consortium name="The Broad Institute Genome Sequencing Center for Infectious Disease"/>
            <person name="Wu L."/>
            <person name="Ma J."/>
        </authorList>
    </citation>
    <scope>NUCLEOTIDE SEQUENCE [LARGE SCALE GENOMIC DNA]</scope>
    <source>
        <strain evidence="19">CGMCC 1.15277</strain>
    </source>
</reference>
<dbReference type="HAMAP" id="MF_01113">
    <property type="entry name" value="DNApol_IV"/>
    <property type="match status" value="1"/>
</dbReference>
<feature type="domain" description="UmuC" evidence="17">
    <location>
        <begin position="7"/>
        <end position="191"/>
    </location>
</feature>
<keyword evidence="12 16" id="KW-0238">DNA-binding</keyword>
<dbReference type="PANTHER" id="PTHR11076:SF33">
    <property type="entry name" value="DNA POLYMERASE KAPPA"/>
    <property type="match status" value="1"/>
</dbReference>